<keyword evidence="2" id="KW-1185">Reference proteome</keyword>
<dbReference type="Gene3D" id="3.30.559.10">
    <property type="entry name" value="Chloramphenicol acetyltransferase-like domain"/>
    <property type="match status" value="1"/>
</dbReference>
<dbReference type="Proteomes" id="UP000654913">
    <property type="component" value="Chromosome 2"/>
</dbReference>
<dbReference type="EMBL" id="AP024444">
    <property type="protein sequence ID" value="BCS21469.1"/>
    <property type="molecule type" value="Genomic_DNA"/>
</dbReference>
<organism evidence="1 2">
    <name type="scientific">Aspergillus puulaauensis</name>
    <dbReference type="NCBI Taxonomy" id="1220207"/>
    <lineage>
        <taxon>Eukaryota</taxon>
        <taxon>Fungi</taxon>
        <taxon>Dikarya</taxon>
        <taxon>Ascomycota</taxon>
        <taxon>Pezizomycotina</taxon>
        <taxon>Eurotiomycetes</taxon>
        <taxon>Eurotiomycetidae</taxon>
        <taxon>Eurotiales</taxon>
        <taxon>Aspergillaceae</taxon>
        <taxon>Aspergillus</taxon>
    </lineage>
</organism>
<evidence type="ECO:0000313" key="1">
    <source>
        <dbReference type="EMBL" id="BCS21469.1"/>
    </source>
</evidence>
<dbReference type="AlphaFoldDB" id="A0A7R7XHP5"/>
<sequence>MAKALNVSPSRTMMIMNVVNIANLFADRIPPATVCLGNTGSLANTMFTARQAVDDEGIAYVSSKLRQDLIKHRTLEQVDALVAIQKLSLSKVASSLIGGGNILFLPCSNHHKGRYFEADFSAALGRQGQDGSHIRGRPSFVNDAYYCSGYPTRNFLRVLGKNANGDWWLACNTRAGAWSGIQKELLALVEYSEC</sequence>
<reference evidence="1" key="1">
    <citation type="submission" date="2021-01" db="EMBL/GenBank/DDBJ databases">
        <authorList>
            <consortium name="Aspergillus puulaauensis MK2 genome sequencing consortium"/>
            <person name="Kazuki M."/>
            <person name="Futagami T."/>
        </authorList>
    </citation>
    <scope>NUCLEOTIDE SEQUENCE</scope>
    <source>
        <strain evidence="1">MK2</strain>
    </source>
</reference>
<evidence type="ECO:0000313" key="2">
    <source>
        <dbReference type="Proteomes" id="UP000654913"/>
    </source>
</evidence>
<protein>
    <submittedName>
        <fullName evidence="1">Uncharacterized protein</fullName>
    </submittedName>
</protein>
<dbReference type="InterPro" id="IPR023213">
    <property type="entry name" value="CAT-like_dom_sf"/>
</dbReference>
<reference evidence="1" key="2">
    <citation type="submission" date="2021-02" db="EMBL/GenBank/DDBJ databases">
        <title>Aspergillus puulaauensis MK2 genome sequence.</title>
        <authorList>
            <person name="Futagami T."/>
            <person name="Mori K."/>
            <person name="Kadooka C."/>
            <person name="Tanaka T."/>
        </authorList>
    </citation>
    <scope>NUCLEOTIDE SEQUENCE</scope>
    <source>
        <strain evidence="1">MK2</strain>
    </source>
</reference>
<gene>
    <name evidence="1" type="ORF">APUU_21901A</name>
</gene>
<accession>A0A7R7XHP5</accession>
<proteinExistence type="predicted"/>
<dbReference type="OrthoDB" id="21502at2759"/>
<dbReference type="RefSeq" id="XP_041553663.1">
    <property type="nucleotide sequence ID" value="XM_041700704.1"/>
</dbReference>
<name>A0A7R7XHP5_9EURO</name>
<dbReference type="KEGG" id="apuu:APUU_21901A"/>
<dbReference type="GeneID" id="64971474"/>